<proteinExistence type="inferred from homology"/>
<evidence type="ECO:0000256" key="2">
    <source>
        <dbReference type="ARBA" id="ARBA00022679"/>
    </source>
</evidence>
<comment type="caution">
    <text evidence="7">The sequence shown here is derived from an EMBL/GenBank/DDBJ whole genome shotgun (WGS) entry which is preliminary data.</text>
</comment>
<evidence type="ECO:0000256" key="6">
    <source>
        <dbReference type="RuleBase" id="RU361135"/>
    </source>
</evidence>
<reference evidence="7" key="1">
    <citation type="submission" date="2022-06" db="EMBL/GenBank/DDBJ databases">
        <title>Sphingomonas sp. nov. isolated from rhizosphere soil of tomato.</title>
        <authorList>
            <person name="Dong H."/>
            <person name="Gao R."/>
        </authorList>
    </citation>
    <scope>NUCLEOTIDE SEQUENCE</scope>
    <source>
        <strain evidence="7">MMSM24</strain>
    </source>
</reference>
<keyword evidence="1 5" id="KW-0673">Quorum sensing</keyword>
<accession>A0AA41Z968</accession>
<dbReference type="PANTHER" id="PTHR39322">
    <property type="entry name" value="ACYL-HOMOSERINE-LACTONE SYNTHASE"/>
    <property type="match status" value="1"/>
</dbReference>
<comment type="similarity">
    <text evidence="5 6">Belongs to the autoinducer synthase family.</text>
</comment>
<dbReference type="Gene3D" id="3.40.630.30">
    <property type="match status" value="1"/>
</dbReference>
<sequence length="192" mass="21471">MRAMFRARKEVFIDLLQWDVPALAGEYELDQFDNPDAEYLILLADGCTHRASARLLKTDRPHLLGDLYPHLCAGPLPTGPTIREITRFCLDRHQRADERRSARNQLVTALVEYALETGLTGYTGVAELAWFEQVRRFGWACEALGQPMQHGADLLTALHIRIEPDTLDRLRGAGTYEALTHALATTGSEGGQ</sequence>
<keyword evidence="4 5" id="KW-0071">Autoinducer synthesis</keyword>
<dbReference type="AlphaFoldDB" id="A0AA41Z968"/>
<dbReference type="PANTHER" id="PTHR39322:SF1">
    <property type="entry name" value="ISOVALERYL-HOMOSERINE LACTONE SYNTHASE"/>
    <property type="match status" value="1"/>
</dbReference>
<evidence type="ECO:0000256" key="4">
    <source>
        <dbReference type="ARBA" id="ARBA00022929"/>
    </source>
</evidence>
<dbReference type="EC" id="2.3.1.184" evidence="6"/>
<keyword evidence="2 6" id="KW-0808">Transferase</keyword>
<comment type="catalytic activity">
    <reaction evidence="6">
        <text>a fatty acyl-[ACP] + S-adenosyl-L-methionine = an N-acyl-L-homoserine lactone + S-methyl-5'-thioadenosine + holo-[ACP] + H(+)</text>
        <dbReference type="Rhea" id="RHEA:10096"/>
        <dbReference type="Rhea" id="RHEA-COMP:9685"/>
        <dbReference type="Rhea" id="RHEA-COMP:14125"/>
        <dbReference type="ChEBI" id="CHEBI:15378"/>
        <dbReference type="ChEBI" id="CHEBI:17509"/>
        <dbReference type="ChEBI" id="CHEBI:55474"/>
        <dbReference type="ChEBI" id="CHEBI:59789"/>
        <dbReference type="ChEBI" id="CHEBI:64479"/>
        <dbReference type="ChEBI" id="CHEBI:138651"/>
        <dbReference type="EC" id="2.3.1.184"/>
    </reaction>
</comment>
<dbReference type="SUPFAM" id="SSF55729">
    <property type="entry name" value="Acyl-CoA N-acyltransferases (Nat)"/>
    <property type="match status" value="1"/>
</dbReference>
<evidence type="ECO:0000313" key="8">
    <source>
        <dbReference type="Proteomes" id="UP001165565"/>
    </source>
</evidence>
<evidence type="ECO:0000256" key="5">
    <source>
        <dbReference type="PROSITE-ProRule" id="PRU00533"/>
    </source>
</evidence>
<dbReference type="RefSeq" id="WP_265269693.1">
    <property type="nucleotide sequence ID" value="NZ_JANFAV010000012.1"/>
</dbReference>
<keyword evidence="3 6" id="KW-0949">S-adenosyl-L-methionine</keyword>
<dbReference type="PROSITE" id="PS51187">
    <property type="entry name" value="AUTOINDUCER_SYNTH_2"/>
    <property type="match status" value="1"/>
</dbReference>
<dbReference type="Pfam" id="PF00765">
    <property type="entry name" value="Autoind_synth"/>
    <property type="match status" value="1"/>
</dbReference>
<evidence type="ECO:0000256" key="1">
    <source>
        <dbReference type="ARBA" id="ARBA00022654"/>
    </source>
</evidence>
<dbReference type="GO" id="GO:0007165">
    <property type="term" value="P:signal transduction"/>
    <property type="evidence" value="ECO:0007669"/>
    <property type="project" value="TreeGrafter"/>
</dbReference>
<dbReference type="Proteomes" id="UP001165565">
    <property type="component" value="Unassembled WGS sequence"/>
</dbReference>
<organism evidence="7 8">
    <name type="scientific">Sphingomonas lycopersici</name>
    <dbReference type="NCBI Taxonomy" id="2951807"/>
    <lineage>
        <taxon>Bacteria</taxon>
        <taxon>Pseudomonadati</taxon>
        <taxon>Pseudomonadota</taxon>
        <taxon>Alphaproteobacteria</taxon>
        <taxon>Sphingomonadales</taxon>
        <taxon>Sphingomonadaceae</taxon>
        <taxon>Sphingomonas</taxon>
    </lineage>
</organism>
<dbReference type="GO" id="GO:0009372">
    <property type="term" value="P:quorum sensing"/>
    <property type="evidence" value="ECO:0007669"/>
    <property type="project" value="UniProtKB-UniRule"/>
</dbReference>
<dbReference type="InterPro" id="IPR001690">
    <property type="entry name" value="Autoind_synthase"/>
</dbReference>
<protein>
    <recommendedName>
        <fullName evidence="6">Acyl-homoserine-lactone synthase</fullName>
        <ecNumber evidence="6">2.3.1.184</ecNumber>
    </recommendedName>
    <alternativeName>
        <fullName evidence="6">Autoinducer synthesis protein</fullName>
    </alternativeName>
</protein>
<dbReference type="PRINTS" id="PR01549">
    <property type="entry name" value="AUTOINDCRSYN"/>
</dbReference>
<dbReference type="GO" id="GO:0061579">
    <property type="term" value="F:N-acyl homoserine lactone synthase activity"/>
    <property type="evidence" value="ECO:0007669"/>
    <property type="project" value="UniProtKB-UniRule"/>
</dbReference>
<name>A0AA41Z968_9SPHN</name>
<gene>
    <name evidence="7" type="ORF">NEE01_16065</name>
</gene>
<dbReference type="InterPro" id="IPR016181">
    <property type="entry name" value="Acyl_CoA_acyltransferase"/>
</dbReference>
<evidence type="ECO:0000256" key="3">
    <source>
        <dbReference type="ARBA" id="ARBA00022691"/>
    </source>
</evidence>
<dbReference type="EMBL" id="JANFAV010000012">
    <property type="protein sequence ID" value="MCW6536295.1"/>
    <property type="molecule type" value="Genomic_DNA"/>
</dbReference>
<keyword evidence="8" id="KW-1185">Reference proteome</keyword>
<evidence type="ECO:0000313" key="7">
    <source>
        <dbReference type="EMBL" id="MCW6536295.1"/>
    </source>
</evidence>